<accession>A0A484H6Y9</accession>
<dbReference type="InterPro" id="IPR018968">
    <property type="entry name" value="Phasin"/>
</dbReference>
<dbReference type="AlphaFoldDB" id="A0A484H6Y9"/>
<dbReference type="Pfam" id="PF09361">
    <property type="entry name" value="Phasin_2"/>
    <property type="match status" value="1"/>
</dbReference>
<sequence>MEDKLMNKQSDNIFDFDITKMMDVTKLMGEFKMPGVDMEAILGSQRKNIEALTAANRLAFEGVQAMMKRQTEILRQTMREVAAATQGMTATTSPQEKLAQQSTLAKETFERAVANMRELSEMVAKSNSEVFELLNVRLGQVMDEVRQAVVQTGNKT</sequence>
<evidence type="ECO:0000259" key="1">
    <source>
        <dbReference type="Pfam" id="PF09361"/>
    </source>
</evidence>
<dbReference type="NCBIfam" id="TIGR01841">
    <property type="entry name" value="phasin"/>
    <property type="match status" value="1"/>
</dbReference>
<feature type="domain" description="Phasin" evidence="1">
    <location>
        <begin position="41"/>
        <end position="135"/>
    </location>
</feature>
<name>A0A484H6Y9_9ZZZZ</name>
<dbReference type="EMBL" id="LR026963">
    <property type="protein sequence ID" value="VBB69155.1"/>
    <property type="molecule type" value="Genomic_DNA"/>
</dbReference>
<reference evidence="2" key="1">
    <citation type="submission" date="2018-10" db="EMBL/GenBank/DDBJ databases">
        <authorList>
            <person name="Gruber-Vodicka H."/>
            <person name="Jaeckle O."/>
        </authorList>
    </citation>
    <scope>NUCLEOTIDE SEQUENCE</scope>
</reference>
<dbReference type="InterPro" id="IPR010127">
    <property type="entry name" value="Phasin_subfam-1"/>
</dbReference>
<organism evidence="2">
    <name type="scientific">invertebrate metagenome</name>
    <dbReference type="NCBI Taxonomy" id="1711999"/>
    <lineage>
        <taxon>unclassified sequences</taxon>
        <taxon>metagenomes</taxon>
        <taxon>organismal metagenomes</taxon>
    </lineage>
</organism>
<evidence type="ECO:0000313" key="2">
    <source>
        <dbReference type="EMBL" id="VBB69155.1"/>
    </source>
</evidence>
<protein>
    <submittedName>
        <fullName evidence="2">COG0840: Methyl-accepting chemotaxis protein</fullName>
    </submittedName>
</protein>
<proteinExistence type="predicted"/>
<gene>
    <name evidence="2" type="ORF">RIEGSTA812A_PEG_628</name>
</gene>